<dbReference type="AlphaFoldDB" id="W2LST3"/>
<accession>W2LST3</accession>
<proteinExistence type="predicted"/>
<dbReference type="EMBL" id="KI677999">
    <property type="protein sequence ID" value="ETM00518.1"/>
    <property type="molecule type" value="Genomic_DNA"/>
</dbReference>
<sequence>MPFDLVIVDSTRWYSGNFALRKKNQSFRNDRAVLFKFQTVGVHGHYRQGIL</sequence>
<protein>
    <submittedName>
        <fullName evidence="1">Uncharacterized protein</fullName>
    </submittedName>
</protein>
<feature type="non-terminal residue" evidence="1">
    <location>
        <position position="51"/>
    </location>
</feature>
<organism evidence="1">
    <name type="scientific">Phytophthora nicotianae</name>
    <name type="common">Potato buckeye rot agent</name>
    <name type="synonym">Phytophthora parasitica</name>
    <dbReference type="NCBI Taxonomy" id="4792"/>
    <lineage>
        <taxon>Eukaryota</taxon>
        <taxon>Sar</taxon>
        <taxon>Stramenopiles</taxon>
        <taxon>Oomycota</taxon>
        <taxon>Peronosporomycetes</taxon>
        <taxon>Peronosporales</taxon>
        <taxon>Peronosporaceae</taxon>
        <taxon>Phytophthora</taxon>
    </lineage>
</organism>
<reference evidence="1" key="1">
    <citation type="submission" date="2013-11" db="EMBL/GenBank/DDBJ databases">
        <title>The Genome Sequence of Phytophthora parasitica CHvinca01.</title>
        <authorList>
            <consortium name="The Broad Institute Genomics Platform"/>
            <person name="Russ C."/>
            <person name="Tyler B."/>
            <person name="Panabieres F."/>
            <person name="Shan W."/>
            <person name="Tripathy S."/>
            <person name="Grunwald N."/>
            <person name="Machado M."/>
            <person name="Johnson C.S."/>
            <person name="Arredondo F."/>
            <person name="Hong C."/>
            <person name="Coffey M."/>
            <person name="Young S.K."/>
            <person name="Zeng Q."/>
            <person name="Gargeya S."/>
            <person name="Fitzgerald M."/>
            <person name="Abouelleil A."/>
            <person name="Alvarado L."/>
            <person name="Chapman S.B."/>
            <person name="Gainer-Dewar J."/>
            <person name="Goldberg J."/>
            <person name="Griggs A."/>
            <person name="Gujja S."/>
            <person name="Hansen M."/>
            <person name="Howarth C."/>
            <person name="Imamovic A."/>
            <person name="Ireland A."/>
            <person name="Larimer J."/>
            <person name="McCowan C."/>
            <person name="Murphy C."/>
            <person name="Pearson M."/>
            <person name="Poon T.W."/>
            <person name="Priest M."/>
            <person name="Roberts A."/>
            <person name="Saif S."/>
            <person name="Shea T."/>
            <person name="Sykes S."/>
            <person name="Wortman J."/>
            <person name="Nusbaum C."/>
            <person name="Birren B."/>
        </authorList>
    </citation>
    <scope>NUCLEOTIDE SEQUENCE [LARGE SCALE GENOMIC DNA]</scope>
    <source>
        <strain evidence="1">CHvinca01</strain>
    </source>
</reference>
<name>W2LST3_PHYNI</name>
<dbReference type="Proteomes" id="UP000054423">
    <property type="component" value="Unassembled WGS sequence"/>
</dbReference>
<gene>
    <name evidence="1" type="ORF">L917_02767</name>
</gene>
<evidence type="ECO:0000313" key="1">
    <source>
        <dbReference type="EMBL" id="ETM00518.1"/>
    </source>
</evidence>